<keyword evidence="2" id="KW-1185">Reference proteome</keyword>
<dbReference type="OrthoDB" id="1715854at2"/>
<proteinExistence type="predicted"/>
<reference evidence="1 2" key="1">
    <citation type="submission" date="2016-11" db="EMBL/GenBank/DDBJ databases">
        <authorList>
            <person name="Jaros S."/>
            <person name="Januszkiewicz K."/>
            <person name="Wedrychowicz H."/>
        </authorList>
    </citation>
    <scope>NUCLEOTIDE SEQUENCE [LARGE SCALE GENOMIC DNA]</scope>
    <source>
        <strain evidence="1 2">DSM 21758</strain>
    </source>
</reference>
<sequence>MFFASYLTPVYEKFPVEYNNSDSKVYLDNDGKSIDRYSEFKNCEQVFQSSDRKKLYVEEYNRLMKYK</sequence>
<dbReference type="RefSeq" id="WP_072990849.1">
    <property type="nucleotide sequence ID" value="NZ_FQZB01000015.1"/>
</dbReference>
<dbReference type="EMBL" id="FQZB01000015">
    <property type="protein sequence ID" value="SHK24467.1"/>
    <property type="molecule type" value="Genomic_DNA"/>
</dbReference>
<dbReference type="AlphaFoldDB" id="A0A1M6QWL9"/>
<dbReference type="Proteomes" id="UP000184310">
    <property type="component" value="Unassembled WGS sequence"/>
</dbReference>
<gene>
    <name evidence="1" type="ORF">SAMN02745163_03474</name>
</gene>
<accession>A0A1M6QWL9</accession>
<organism evidence="1 2">
    <name type="scientific">Clostridium cavendishii DSM 21758</name>
    <dbReference type="NCBI Taxonomy" id="1121302"/>
    <lineage>
        <taxon>Bacteria</taxon>
        <taxon>Bacillati</taxon>
        <taxon>Bacillota</taxon>
        <taxon>Clostridia</taxon>
        <taxon>Eubacteriales</taxon>
        <taxon>Clostridiaceae</taxon>
        <taxon>Clostridium</taxon>
    </lineage>
</organism>
<evidence type="ECO:0000313" key="1">
    <source>
        <dbReference type="EMBL" id="SHK24467.1"/>
    </source>
</evidence>
<name>A0A1M6QWL9_9CLOT</name>
<evidence type="ECO:0000313" key="2">
    <source>
        <dbReference type="Proteomes" id="UP000184310"/>
    </source>
</evidence>
<protein>
    <submittedName>
        <fullName evidence="1">Uncharacterized protein</fullName>
    </submittedName>
</protein>